<feature type="compositionally biased region" description="Pro residues" evidence="1">
    <location>
        <begin position="218"/>
        <end position="229"/>
    </location>
</feature>
<organism evidence="2 3">
    <name type="scientific">Phlebiopsis gigantea (strain 11061_1 CR5-6)</name>
    <name type="common">White-rot fungus</name>
    <name type="synonym">Peniophora gigantea</name>
    <dbReference type="NCBI Taxonomy" id="745531"/>
    <lineage>
        <taxon>Eukaryota</taxon>
        <taxon>Fungi</taxon>
        <taxon>Dikarya</taxon>
        <taxon>Basidiomycota</taxon>
        <taxon>Agaricomycotina</taxon>
        <taxon>Agaricomycetes</taxon>
        <taxon>Polyporales</taxon>
        <taxon>Phanerochaetaceae</taxon>
        <taxon>Phlebiopsis</taxon>
    </lineage>
</organism>
<evidence type="ECO:0000256" key="1">
    <source>
        <dbReference type="SAM" id="MobiDB-lite"/>
    </source>
</evidence>
<feature type="region of interest" description="Disordered" evidence="1">
    <location>
        <begin position="418"/>
        <end position="485"/>
    </location>
</feature>
<dbReference type="EMBL" id="KN840480">
    <property type="protein sequence ID" value="KIP08374.1"/>
    <property type="molecule type" value="Genomic_DNA"/>
</dbReference>
<gene>
    <name evidence="2" type="ORF">PHLGIDRAFT_508697</name>
</gene>
<feature type="compositionally biased region" description="Low complexity" evidence="1">
    <location>
        <begin position="436"/>
        <end position="479"/>
    </location>
</feature>
<feature type="compositionally biased region" description="Low complexity" evidence="1">
    <location>
        <begin position="194"/>
        <end position="217"/>
    </location>
</feature>
<dbReference type="OrthoDB" id="2757446at2759"/>
<evidence type="ECO:0000313" key="2">
    <source>
        <dbReference type="EMBL" id="KIP08374.1"/>
    </source>
</evidence>
<dbReference type="Proteomes" id="UP000053257">
    <property type="component" value="Unassembled WGS sequence"/>
</dbReference>
<proteinExistence type="predicted"/>
<accession>A0A0C3NT18</accession>
<sequence>MQSIRATLDYDLNTSSQFFSFGRRESSLQNQLDNFPFTYSPPPTLETSSSVLANFPQHSSSAQVPSAIQVASEFSTSSWSPRLSSSEDTIRPLSLLAQDITLPSHSPSAARQRCSVPNCIRFCLSKKCSLRQCAKHCQQQTTPCSYKAHNRPQGNTTASAFAGIPGPAKPPPIHPTSSPHIRVAAIPQAPQPHSELPLSLPTSQQSLPSSSRLSTPYSPTPSHIPEPPLVATPKTWAKDFHSAWRSDWMDQQQARELKVEAERLRKANERMMDSSIHIWWWNKFCPQGISTWPTFNLAQNNTLLRKMELTATSEVEVYSLAERNWCTEDVNLAIKVSKNQRLLIRRCGVKLCPSLDERIQDAVQHTHGPRLVMTGFASSPAPSSPMPSSPAGSVMTLSPICTPAKRRIADLLSFEAESSDTGTPLAKTPRRKMPRLDSPSLFSPVSSTSALSPTPTLLALPQLPMDPPFSSSPASSNFDPLDDDQNAQSSLSILPIAESEASGTSSASKPPAAFTDIYNSRWDLGQVYVPSDSGPWLGGMYARDVAKGFALMTKLQEMQGKELSQEDRFHVVFSGAKYVHATFGRHWRVWRDSTAEQKEIARSLPRTREGL</sequence>
<dbReference type="HOGENOM" id="CLU_446961_0_0_1"/>
<dbReference type="AlphaFoldDB" id="A0A0C3NT18"/>
<keyword evidence="3" id="KW-1185">Reference proteome</keyword>
<feature type="region of interest" description="Disordered" evidence="1">
    <location>
        <begin position="190"/>
        <end position="229"/>
    </location>
</feature>
<feature type="region of interest" description="Disordered" evidence="1">
    <location>
        <begin position="373"/>
        <end position="397"/>
    </location>
</feature>
<evidence type="ECO:0000313" key="3">
    <source>
        <dbReference type="Proteomes" id="UP000053257"/>
    </source>
</evidence>
<name>A0A0C3NT18_PHLG1</name>
<reference evidence="2 3" key="1">
    <citation type="journal article" date="2014" name="PLoS Genet.">
        <title>Analysis of the Phlebiopsis gigantea genome, transcriptome and secretome provides insight into its pioneer colonization strategies of wood.</title>
        <authorList>
            <person name="Hori C."/>
            <person name="Ishida T."/>
            <person name="Igarashi K."/>
            <person name="Samejima M."/>
            <person name="Suzuki H."/>
            <person name="Master E."/>
            <person name="Ferreira P."/>
            <person name="Ruiz-Duenas F.J."/>
            <person name="Held B."/>
            <person name="Canessa P."/>
            <person name="Larrondo L.F."/>
            <person name="Schmoll M."/>
            <person name="Druzhinina I.S."/>
            <person name="Kubicek C.P."/>
            <person name="Gaskell J.A."/>
            <person name="Kersten P."/>
            <person name="St John F."/>
            <person name="Glasner J."/>
            <person name="Sabat G."/>
            <person name="Splinter BonDurant S."/>
            <person name="Syed K."/>
            <person name="Yadav J."/>
            <person name="Mgbeahuruike A.C."/>
            <person name="Kovalchuk A."/>
            <person name="Asiegbu F.O."/>
            <person name="Lackner G."/>
            <person name="Hoffmeister D."/>
            <person name="Rencoret J."/>
            <person name="Gutierrez A."/>
            <person name="Sun H."/>
            <person name="Lindquist E."/>
            <person name="Barry K."/>
            <person name="Riley R."/>
            <person name="Grigoriev I.V."/>
            <person name="Henrissat B."/>
            <person name="Kues U."/>
            <person name="Berka R.M."/>
            <person name="Martinez A.T."/>
            <person name="Covert S.F."/>
            <person name="Blanchette R.A."/>
            <person name="Cullen D."/>
        </authorList>
    </citation>
    <scope>NUCLEOTIDE SEQUENCE [LARGE SCALE GENOMIC DNA]</scope>
    <source>
        <strain evidence="2 3">11061_1 CR5-6</strain>
    </source>
</reference>
<protein>
    <submittedName>
        <fullName evidence="2">Uncharacterized protein</fullName>
    </submittedName>
</protein>